<gene>
    <name evidence="2" type="ORF">BEN47_12530</name>
</gene>
<feature type="chain" id="PRO_5009578993" description="DUF4468 domain-containing protein" evidence="1">
    <location>
        <begin position="23"/>
        <end position="205"/>
    </location>
</feature>
<name>A0A1G1T707_9BACT</name>
<feature type="signal peptide" evidence="1">
    <location>
        <begin position="1"/>
        <end position="22"/>
    </location>
</feature>
<evidence type="ECO:0000313" key="3">
    <source>
        <dbReference type="Proteomes" id="UP000176294"/>
    </source>
</evidence>
<dbReference type="RefSeq" id="WP_070726830.1">
    <property type="nucleotide sequence ID" value="NZ_MDZB01000095.1"/>
</dbReference>
<dbReference type="EMBL" id="MDZB01000095">
    <property type="protein sequence ID" value="OGX86636.1"/>
    <property type="molecule type" value="Genomic_DNA"/>
</dbReference>
<dbReference type="PROSITE" id="PS51257">
    <property type="entry name" value="PROKAR_LIPOPROTEIN"/>
    <property type="match status" value="1"/>
</dbReference>
<accession>A0A1G1T707</accession>
<protein>
    <recommendedName>
        <fullName evidence="4">DUF4468 domain-containing protein</fullName>
    </recommendedName>
</protein>
<proteinExistence type="predicted"/>
<dbReference type="AlphaFoldDB" id="A0A1G1T707"/>
<dbReference type="OrthoDB" id="877221at2"/>
<organism evidence="2 3">
    <name type="scientific">Hymenobacter lapidarius</name>
    <dbReference type="NCBI Taxonomy" id="1908237"/>
    <lineage>
        <taxon>Bacteria</taxon>
        <taxon>Pseudomonadati</taxon>
        <taxon>Bacteroidota</taxon>
        <taxon>Cytophagia</taxon>
        <taxon>Cytophagales</taxon>
        <taxon>Hymenobacteraceae</taxon>
        <taxon>Hymenobacter</taxon>
    </lineage>
</organism>
<comment type="caution">
    <text evidence="2">The sequence shown here is derived from an EMBL/GenBank/DDBJ whole genome shotgun (WGS) entry which is preliminary data.</text>
</comment>
<reference evidence="2 3" key="1">
    <citation type="submission" date="2016-08" db="EMBL/GenBank/DDBJ databases">
        <title>Hymenobacter coccineus sp. nov., Hymenobacter lapidarius sp. nov. and Hymenobacter glacialis sp. nov., isolated from Antarctic soil.</title>
        <authorList>
            <person name="Sedlacek I."/>
            <person name="Kralova S."/>
            <person name="Kyrova K."/>
            <person name="Maslanova I."/>
            <person name="Stankova E."/>
            <person name="Vrbovska V."/>
            <person name="Nemec M."/>
            <person name="Bartak M."/>
            <person name="Svec P."/>
            <person name="Busse H.-J."/>
            <person name="Pantucek R."/>
        </authorList>
    </citation>
    <scope>NUCLEOTIDE SEQUENCE [LARGE SCALE GENOMIC DNA]</scope>
    <source>
        <strain evidence="2 3">CCM 8643</strain>
    </source>
</reference>
<evidence type="ECO:0000313" key="2">
    <source>
        <dbReference type="EMBL" id="OGX86636.1"/>
    </source>
</evidence>
<evidence type="ECO:0000256" key="1">
    <source>
        <dbReference type="SAM" id="SignalP"/>
    </source>
</evidence>
<sequence>MKNFNNLSIAALMAGTTLFATGCEKATVAPELATSTSQDVARVKDRAIETRVQGTYYDAVTGTTSRFTATLRIDEFVTSGGQLFAKASLSQIGGGLSRDAVALLEGQSSITFSGVSTTSWSPTSLSLSVYGTGFIVGTNSYLTLDKSYIITVDENTRGYRNAGEILMDINNYLASGAYTDTTISATGLEYLVSLYNKLADVVGRF</sequence>
<dbReference type="Proteomes" id="UP000176294">
    <property type="component" value="Unassembled WGS sequence"/>
</dbReference>
<keyword evidence="1" id="KW-0732">Signal</keyword>
<evidence type="ECO:0008006" key="4">
    <source>
        <dbReference type="Google" id="ProtNLM"/>
    </source>
</evidence>
<keyword evidence="3" id="KW-1185">Reference proteome</keyword>